<organism evidence="1 2">
    <name type="scientific">Persea americana</name>
    <name type="common">Avocado</name>
    <dbReference type="NCBI Taxonomy" id="3435"/>
    <lineage>
        <taxon>Eukaryota</taxon>
        <taxon>Viridiplantae</taxon>
        <taxon>Streptophyta</taxon>
        <taxon>Embryophyta</taxon>
        <taxon>Tracheophyta</taxon>
        <taxon>Spermatophyta</taxon>
        <taxon>Magnoliopsida</taxon>
        <taxon>Magnoliidae</taxon>
        <taxon>Laurales</taxon>
        <taxon>Lauraceae</taxon>
        <taxon>Persea</taxon>
    </lineage>
</organism>
<sequence length="77" mass="8145">MFFSPIPAACAPPHQLSGQQVCLPPVSSIPIPCPTTRPYCRSGRAPSSSQQCCIMQQRLLHRCTCAVPSGCAQCGGQ</sequence>
<keyword evidence="2" id="KW-1185">Reference proteome</keyword>
<comment type="caution">
    <text evidence="1">The sequence shown here is derived from an EMBL/GenBank/DDBJ whole genome shotgun (WGS) entry which is preliminary data.</text>
</comment>
<proteinExistence type="predicted"/>
<protein>
    <submittedName>
        <fullName evidence="1">Uncharacterized protein</fullName>
    </submittedName>
</protein>
<name>A0ACC2K272_PERAE</name>
<accession>A0ACC2K272</accession>
<dbReference type="EMBL" id="CM056820">
    <property type="protein sequence ID" value="KAJ8615185.1"/>
    <property type="molecule type" value="Genomic_DNA"/>
</dbReference>
<reference evidence="1 2" key="1">
    <citation type="journal article" date="2022" name="Hortic Res">
        <title>A haplotype resolved chromosomal level avocado genome allows analysis of novel avocado genes.</title>
        <authorList>
            <person name="Nath O."/>
            <person name="Fletcher S.J."/>
            <person name="Hayward A."/>
            <person name="Shaw L.M."/>
            <person name="Masouleh A.K."/>
            <person name="Furtado A."/>
            <person name="Henry R.J."/>
            <person name="Mitter N."/>
        </authorList>
    </citation>
    <scope>NUCLEOTIDE SEQUENCE [LARGE SCALE GENOMIC DNA]</scope>
    <source>
        <strain evidence="2">cv. Hass</strain>
    </source>
</reference>
<gene>
    <name evidence="1" type="ORF">MRB53_034557</name>
</gene>
<evidence type="ECO:0000313" key="1">
    <source>
        <dbReference type="EMBL" id="KAJ8615185.1"/>
    </source>
</evidence>
<dbReference type="Proteomes" id="UP001234297">
    <property type="component" value="Chromosome 12"/>
</dbReference>
<evidence type="ECO:0000313" key="2">
    <source>
        <dbReference type="Proteomes" id="UP001234297"/>
    </source>
</evidence>